<dbReference type="InterPro" id="IPR013913">
    <property type="entry name" value="Nup153_N"/>
</dbReference>
<feature type="region of interest" description="Disordered" evidence="21">
    <location>
        <begin position="1249"/>
        <end position="1271"/>
    </location>
</feature>
<dbReference type="Gene3D" id="4.10.1060.10">
    <property type="entry name" value="Zinc finger, RanBP2-type"/>
    <property type="match status" value="4"/>
</dbReference>
<feature type="region of interest" description="Disordered" evidence="21">
    <location>
        <begin position="1475"/>
        <end position="1494"/>
    </location>
</feature>
<sequence length="1530" mass="157583">MSATGGGAGGGRGAGTGGKIRSRRYHLSAVRAPYSRSRQQGQQQGIISRVTDTVKSIVPGWLQKYFNKETAEPDGARDSSEIAVERTEVRENDEEADHHIYIDDDPPPIDGRITPDPVRLAEEPSTSRFSLSMPDVLTRPSLHRANLNFNVLDSPALHCQHSTSSAFPIGSSGYSLIKEIKDSTSQHDDDNISTTSGFSSRASDKEADRSNPLSHNSSMSAKKPTFNLSAFGSMSPSLGNASVLKSSQLGDSPFYPGKTTYGGAAAARSSRVRGTPYQAPVRLQVKAKPANSETYGVTSYAARRILQSLEKMSSPLADAKKIPSISSSCLADKSFQDDIGNSSKRKKVESTYPPVRALMTPKSIVISPNVSSYIKPSLAPSGLIKSKHRMQSDQQKESKGTRMLHAPTAPQTESFSFPKSSTPASNGLSSRGAGGKMMRERNSHYTIKPAEELSEAPVLPEVPLPLSTASLPSFNFSTASTATSLLTAPKPTDSKTASWQQMTNLTNNPLFTFSSPIVKSTESNAQSPGSSVGFTFSVPAVKSTPPTTADKMITTSSPAKSLMNNISAKKKEEEHGGFCKPAKSLKEGSVLDILKSPGFSSSTSAQTSSISIGKSTSPLTQPASKVTLGEGNKQAFGLWQCSSCFHENRASDNKCVACSAAKDQSVGLPKQPASSESSSNQKNSATLPVFQGFGDKFKVAAGTWDCDTCLVQNKPDVTKCVACDTPKPGTGVKAALLLPPVTTEKSTTSQFGLGQASTGFQFDDKFKKPVGSWECTVCCVQNKADDVKCIACTSDKPGTSPANKKSLVTEAPKLGLLDQFKKPSGSWDCDVCLVQNKGEATKCVACESAKPGRKSEQKGFASPSISSGSPAPSFKFGLQSSSNTDFTPSTNAPSVGFSFPKVTGDFKFGIASSAAKAADEKKDTGFSFGSTIATSNPVSGFQFGTSIPASTDKEGINKSVTSGFSFGTTSSIAASSTATESSVSSGIQSQLTKDKSCLPLTFGTKESDKKNETPAVSFSFGKVEQNKEAPSSFVFGRKDEKPDSTTTGQSLLFGKKSEGDEPNQFAFGKSEQTKDNNPTPPTFAFGVSKPVEVEKNDADKTAKPLFPFGSQPGTTTDAGASKQTFSFMSSGSTSGVQQSSAISSSLYGITAPSSTPVNPSGVFGSAAQTSAPAGSGSVFGSAAPSGASTNSGSVFGSSVAPGASSSSGNVFGSVVPTTTAASSTSVFGSAATLNASASSVMFSGAAPASTTSSSSVFGNTAPTSTSANSNSMFGNSGAVNNPTGSFVFGQPTSTAGGSVFGNTAESKPAFVFAGSESKPATATSTAASATPFVFGAGTTSTVSTTPGFNFGATNTSNALGTSSSPFIFGGPTPPAPSGLPASNPVPAFGANQSATPVFGTSSTTSLFPASSQSVPGFGSLTSSAQPPMFGQQATQPAFGSSTAPAAAAPSFQFGGNTNFNFASGSSPGGVFTFGSGSTGSSSQPSSSSGFAFNQAPTFNQAPAFNMGANGRSTPASTISNRKIKTARRRK</sequence>
<feature type="region of interest" description="Disordered" evidence="21">
    <location>
        <begin position="1101"/>
        <end position="1121"/>
    </location>
</feature>
<comment type="similarity">
    <text evidence="16">Belongs to the NUP153 family.</text>
</comment>
<feature type="region of interest" description="Disordered" evidence="21">
    <location>
        <begin position="1031"/>
        <end position="1089"/>
    </location>
</feature>
<evidence type="ECO:0000256" key="15">
    <source>
        <dbReference type="ARBA" id="ARBA00023242"/>
    </source>
</evidence>
<evidence type="ECO:0000256" key="19">
    <source>
        <dbReference type="ARBA" id="ARBA00079437"/>
    </source>
</evidence>
<keyword evidence="13" id="KW-0906">Nuclear pore complex</keyword>
<evidence type="ECO:0000256" key="16">
    <source>
        <dbReference type="ARBA" id="ARBA00060842"/>
    </source>
</evidence>
<feature type="domain" description="RanBP2-type" evidence="22">
    <location>
        <begin position="769"/>
        <end position="798"/>
    </location>
</feature>
<feature type="region of interest" description="Disordered" evidence="21">
    <location>
        <begin position="1500"/>
        <end position="1530"/>
    </location>
</feature>
<evidence type="ECO:0000256" key="20">
    <source>
        <dbReference type="PROSITE-ProRule" id="PRU00322"/>
    </source>
</evidence>
<evidence type="ECO:0000256" key="7">
    <source>
        <dbReference type="ARBA" id="ARBA00022771"/>
    </source>
</evidence>
<keyword evidence="7 20" id="KW-0863">Zinc-finger</keyword>
<dbReference type="InterPro" id="IPR001876">
    <property type="entry name" value="Znf_RanBP2"/>
</dbReference>
<evidence type="ECO:0000256" key="9">
    <source>
        <dbReference type="ARBA" id="ARBA00022833"/>
    </source>
</evidence>
<feature type="compositionally biased region" description="Polar residues" evidence="21">
    <location>
        <begin position="211"/>
        <end position="221"/>
    </location>
</feature>
<keyword evidence="9" id="KW-0862">Zinc</keyword>
<organism evidence="23 24">
    <name type="scientific">Pelobates cultripes</name>
    <name type="common">Western spadefoot toad</name>
    <dbReference type="NCBI Taxonomy" id="61616"/>
    <lineage>
        <taxon>Eukaryota</taxon>
        <taxon>Metazoa</taxon>
        <taxon>Chordata</taxon>
        <taxon>Craniata</taxon>
        <taxon>Vertebrata</taxon>
        <taxon>Euteleostomi</taxon>
        <taxon>Amphibia</taxon>
        <taxon>Batrachia</taxon>
        <taxon>Anura</taxon>
        <taxon>Pelobatoidea</taxon>
        <taxon>Pelobatidae</taxon>
        <taxon>Pelobates</taxon>
    </lineage>
</organism>
<feature type="compositionally biased region" description="Basic residues" evidence="21">
    <location>
        <begin position="1521"/>
        <end position="1530"/>
    </location>
</feature>
<dbReference type="GO" id="GO:0008270">
    <property type="term" value="F:zinc ion binding"/>
    <property type="evidence" value="ECO:0007669"/>
    <property type="project" value="UniProtKB-KW"/>
</dbReference>
<keyword evidence="6" id="KW-0677">Repeat</keyword>
<keyword evidence="14" id="KW-0472">Membrane</keyword>
<feature type="region of interest" description="Disordered" evidence="21">
    <location>
        <begin position="381"/>
        <end position="437"/>
    </location>
</feature>
<evidence type="ECO:0000256" key="10">
    <source>
        <dbReference type="ARBA" id="ARBA00022927"/>
    </source>
</evidence>
<feature type="compositionally biased region" description="Low complexity" evidence="21">
    <location>
        <begin position="35"/>
        <end position="46"/>
    </location>
</feature>
<comment type="subcellular location">
    <subcellularLocation>
        <location evidence="2">Nucleus membrane</location>
    </subcellularLocation>
    <subcellularLocation>
        <location evidence="3">Nucleus</location>
        <location evidence="3">Nuclear pore complex</location>
    </subcellularLocation>
</comment>
<feature type="compositionally biased region" description="Polar residues" evidence="21">
    <location>
        <begin position="192"/>
        <end position="201"/>
    </location>
</feature>
<evidence type="ECO:0000256" key="4">
    <source>
        <dbReference type="ARBA" id="ARBA00022448"/>
    </source>
</evidence>
<feature type="compositionally biased region" description="Polar residues" evidence="21">
    <location>
        <begin position="409"/>
        <end position="429"/>
    </location>
</feature>
<feature type="domain" description="RanBP2-type" evidence="22">
    <location>
        <begin position="700"/>
        <end position="729"/>
    </location>
</feature>
<feature type="compositionally biased region" description="Low complexity" evidence="21">
    <location>
        <begin position="1475"/>
        <end position="1489"/>
    </location>
</feature>
<evidence type="ECO:0000256" key="2">
    <source>
        <dbReference type="ARBA" id="ARBA00004126"/>
    </source>
</evidence>
<dbReference type="InterPro" id="IPR036443">
    <property type="entry name" value="Znf_RanBP2_sf"/>
</dbReference>
<dbReference type="InterPro" id="IPR018892">
    <property type="entry name" value="Retro-transposon_transp_CS"/>
</dbReference>
<dbReference type="SMART" id="SM00547">
    <property type="entry name" value="ZnF_RBZ"/>
    <property type="match status" value="4"/>
</dbReference>
<comment type="cofactor">
    <cofactor evidence="1">
        <name>Zn(2+)</name>
        <dbReference type="ChEBI" id="CHEBI:29105"/>
    </cofactor>
</comment>
<evidence type="ECO:0000313" key="23">
    <source>
        <dbReference type="EMBL" id="CAH2284422.1"/>
    </source>
</evidence>
<gene>
    <name evidence="23" type="ORF">PECUL_23A051089</name>
</gene>
<evidence type="ECO:0000256" key="13">
    <source>
        <dbReference type="ARBA" id="ARBA00023132"/>
    </source>
</evidence>
<evidence type="ECO:0000256" key="1">
    <source>
        <dbReference type="ARBA" id="ARBA00001947"/>
    </source>
</evidence>
<feature type="compositionally biased region" description="Polar residues" evidence="21">
    <location>
        <begin position="1111"/>
        <end position="1121"/>
    </location>
</feature>
<evidence type="ECO:0000256" key="6">
    <source>
        <dbReference type="ARBA" id="ARBA00022737"/>
    </source>
</evidence>
<feature type="compositionally biased region" description="Basic and acidic residues" evidence="21">
    <location>
        <begin position="390"/>
        <end position="400"/>
    </location>
</feature>
<dbReference type="GO" id="GO:0006405">
    <property type="term" value="P:RNA export from nucleus"/>
    <property type="evidence" value="ECO:0007669"/>
    <property type="project" value="TreeGrafter"/>
</dbReference>
<evidence type="ECO:0000256" key="17">
    <source>
        <dbReference type="ARBA" id="ARBA00068609"/>
    </source>
</evidence>
<keyword evidence="12" id="KW-0238">DNA-binding</keyword>
<dbReference type="FunFam" id="4.10.1060.10:FF:000001">
    <property type="entry name" value="Nuclear pore complex protein Nup153"/>
    <property type="match status" value="3"/>
</dbReference>
<dbReference type="Proteomes" id="UP001295444">
    <property type="component" value="Chromosome 04"/>
</dbReference>
<dbReference type="GO" id="GO:0031965">
    <property type="term" value="C:nuclear membrane"/>
    <property type="evidence" value="ECO:0007669"/>
    <property type="project" value="UniProtKB-SubCell"/>
</dbReference>
<dbReference type="PANTHER" id="PTHR23193">
    <property type="entry name" value="NUCLEAR PORE COMPLEX PROTEIN NUP"/>
    <property type="match status" value="1"/>
</dbReference>
<dbReference type="GO" id="GO:0003677">
    <property type="term" value="F:DNA binding"/>
    <property type="evidence" value="ECO:0007669"/>
    <property type="project" value="UniProtKB-KW"/>
</dbReference>
<evidence type="ECO:0000256" key="8">
    <source>
        <dbReference type="ARBA" id="ARBA00022816"/>
    </source>
</evidence>
<evidence type="ECO:0000256" key="5">
    <source>
        <dbReference type="ARBA" id="ARBA00022723"/>
    </source>
</evidence>
<dbReference type="PROSITE" id="PS50199">
    <property type="entry name" value="ZF_RANBP2_2"/>
    <property type="match status" value="4"/>
</dbReference>
<feature type="compositionally biased region" description="Polar residues" evidence="21">
    <location>
        <begin position="1510"/>
        <end position="1520"/>
    </location>
</feature>
<keyword evidence="4" id="KW-0813">Transport</keyword>
<dbReference type="PROSITE" id="PS01358">
    <property type="entry name" value="ZF_RANBP2_1"/>
    <property type="match status" value="4"/>
</dbReference>
<dbReference type="GO" id="GO:0008139">
    <property type="term" value="F:nuclear localization sequence binding"/>
    <property type="evidence" value="ECO:0007669"/>
    <property type="project" value="TreeGrafter"/>
</dbReference>
<feature type="domain" description="RanBP2-type" evidence="22">
    <location>
        <begin position="823"/>
        <end position="852"/>
    </location>
</feature>
<keyword evidence="15" id="KW-0539">Nucleus</keyword>
<evidence type="ECO:0000256" key="12">
    <source>
        <dbReference type="ARBA" id="ARBA00023125"/>
    </source>
</evidence>
<proteinExistence type="inferred from homology"/>
<feature type="region of interest" description="Disordered" evidence="21">
    <location>
        <begin position="1"/>
        <end position="46"/>
    </location>
</feature>
<dbReference type="GO" id="GO:0005643">
    <property type="term" value="C:nuclear pore"/>
    <property type="evidence" value="ECO:0007669"/>
    <property type="project" value="UniProtKB-SubCell"/>
</dbReference>
<evidence type="ECO:0000256" key="3">
    <source>
        <dbReference type="ARBA" id="ARBA00004567"/>
    </source>
</evidence>
<protein>
    <recommendedName>
        <fullName evidence="17">Nuclear pore complex protein Nup153</fullName>
    </recommendedName>
    <alternativeName>
        <fullName evidence="19">153 kDa nucleoporin</fullName>
    </alternativeName>
    <alternativeName>
        <fullName evidence="18">Nucleoporin Nup153</fullName>
    </alternativeName>
</protein>
<feature type="compositionally biased region" description="Polar residues" evidence="21">
    <location>
        <begin position="613"/>
        <end position="624"/>
    </location>
</feature>
<name>A0AAD1W541_PELCU</name>
<dbReference type="Pfam" id="PF10599">
    <property type="entry name" value="Nup_retrotrp_bd"/>
    <property type="match status" value="1"/>
</dbReference>
<accession>A0AAD1W541</accession>
<feature type="compositionally biased region" description="Low complexity" evidence="21">
    <location>
        <begin position="600"/>
        <end position="612"/>
    </location>
</feature>
<evidence type="ECO:0000259" key="22">
    <source>
        <dbReference type="PROSITE" id="PS50199"/>
    </source>
</evidence>
<evidence type="ECO:0000313" key="24">
    <source>
        <dbReference type="Proteomes" id="UP001295444"/>
    </source>
</evidence>
<evidence type="ECO:0000256" key="14">
    <source>
        <dbReference type="ARBA" id="ARBA00023136"/>
    </source>
</evidence>
<feature type="region of interest" description="Disordered" evidence="21">
    <location>
        <begin position="599"/>
        <end position="625"/>
    </location>
</feature>
<feature type="compositionally biased region" description="Gly residues" evidence="21">
    <location>
        <begin position="1"/>
        <end position="18"/>
    </location>
</feature>
<evidence type="ECO:0000256" key="11">
    <source>
        <dbReference type="ARBA" id="ARBA00023010"/>
    </source>
</evidence>
<dbReference type="SUPFAM" id="SSF90209">
    <property type="entry name" value="Ran binding protein zinc finger-like"/>
    <property type="match status" value="4"/>
</dbReference>
<reference evidence="23" key="1">
    <citation type="submission" date="2022-03" db="EMBL/GenBank/DDBJ databases">
        <authorList>
            <person name="Alioto T."/>
            <person name="Alioto T."/>
            <person name="Gomez Garrido J."/>
        </authorList>
    </citation>
    <scope>NUCLEOTIDE SEQUENCE</scope>
</reference>
<dbReference type="InterPro" id="IPR026054">
    <property type="entry name" value="Nucleoporin"/>
</dbReference>
<keyword evidence="5" id="KW-0479">Metal-binding</keyword>
<feature type="region of interest" description="Disordered" evidence="21">
    <location>
        <begin position="182"/>
        <end position="221"/>
    </location>
</feature>
<dbReference type="GO" id="GO:0006606">
    <property type="term" value="P:protein import into nucleus"/>
    <property type="evidence" value="ECO:0007669"/>
    <property type="project" value="TreeGrafter"/>
</dbReference>
<keyword evidence="8" id="KW-0509">mRNA transport</keyword>
<dbReference type="GO" id="GO:0017056">
    <property type="term" value="F:structural constituent of nuclear pore"/>
    <property type="evidence" value="ECO:0007669"/>
    <property type="project" value="TreeGrafter"/>
</dbReference>
<dbReference type="GO" id="GO:0051028">
    <property type="term" value="P:mRNA transport"/>
    <property type="evidence" value="ECO:0007669"/>
    <property type="project" value="UniProtKB-KW"/>
</dbReference>
<dbReference type="Pfam" id="PF08604">
    <property type="entry name" value="Nup153"/>
    <property type="match status" value="1"/>
</dbReference>
<keyword evidence="24" id="KW-1185">Reference proteome</keyword>
<keyword evidence="11" id="KW-0811">Translocation</keyword>
<evidence type="ECO:0000256" key="21">
    <source>
        <dbReference type="SAM" id="MobiDB-lite"/>
    </source>
</evidence>
<feature type="domain" description="RanBP2-type" evidence="22">
    <location>
        <begin position="635"/>
        <end position="664"/>
    </location>
</feature>
<evidence type="ECO:0000256" key="18">
    <source>
        <dbReference type="ARBA" id="ARBA00078197"/>
    </source>
</evidence>
<keyword evidence="10" id="KW-0653">Protein transport</keyword>
<dbReference type="Pfam" id="PF00641">
    <property type="entry name" value="Zn_ribbon_RanBP"/>
    <property type="match status" value="4"/>
</dbReference>
<dbReference type="EMBL" id="OW240915">
    <property type="protein sequence ID" value="CAH2284422.1"/>
    <property type="molecule type" value="Genomic_DNA"/>
</dbReference>
<dbReference type="PANTHER" id="PTHR23193:SF23">
    <property type="entry name" value="NUCLEAR PORE COMPLEX PROTEIN NUP153"/>
    <property type="match status" value="1"/>
</dbReference>